<dbReference type="RefSeq" id="WP_161699201.1">
    <property type="nucleotide sequence ID" value="NZ_JAAAMU010000007.1"/>
</dbReference>
<evidence type="ECO:0000259" key="4">
    <source>
        <dbReference type="PROSITE" id="PS01124"/>
    </source>
</evidence>
<dbReference type="PANTHER" id="PTHR43280">
    <property type="entry name" value="ARAC-FAMILY TRANSCRIPTIONAL REGULATOR"/>
    <property type="match status" value="1"/>
</dbReference>
<feature type="domain" description="HTH araC/xylS-type" evidence="4">
    <location>
        <begin position="188"/>
        <end position="286"/>
    </location>
</feature>
<keyword evidence="3" id="KW-0804">Transcription</keyword>
<protein>
    <submittedName>
        <fullName evidence="5">Helix-turn-helix domain-containing protein</fullName>
    </submittedName>
</protein>
<accession>A0A7X4YPW3</accession>
<dbReference type="InterPro" id="IPR009057">
    <property type="entry name" value="Homeodomain-like_sf"/>
</dbReference>
<dbReference type="PANTHER" id="PTHR43280:SF2">
    <property type="entry name" value="HTH-TYPE TRANSCRIPTIONAL REGULATOR EXSA"/>
    <property type="match status" value="1"/>
</dbReference>
<keyword evidence="1" id="KW-0805">Transcription regulation</keyword>
<evidence type="ECO:0000256" key="3">
    <source>
        <dbReference type="ARBA" id="ARBA00023163"/>
    </source>
</evidence>
<dbReference type="PROSITE" id="PS01124">
    <property type="entry name" value="HTH_ARAC_FAMILY_2"/>
    <property type="match status" value="1"/>
</dbReference>
<dbReference type="Pfam" id="PF02311">
    <property type="entry name" value="AraC_binding"/>
    <property type="match status" value="1"/>
</dbReference>
<evidence type="ECO:0000256" key="2">
    <source>
        <dbReference type="ARBA" id="ARBA00023125"/>
    </source>
</evidence>
<dbReference type="EMBL" id="JAAAMU010000007">
    <property type="protein sequence ID" value="NBC70340.1"/>
    <property type="molecule type" value="Genomic_DNA"/>
</dbReference>
<dbReference type="PROSITE" id="PS00041">
    <property type="entry name" value="HTH_ARAC_FAMILY_1"/>
    <property type="match status" value="1"/>
</dbReference>
<dbReference type="Pfam" id="PF12833">
    <property type="entry name" value="HTH_18"/>
    <property type="match status" value="1"/>
</dbReference>
<dbReference type="OrthoDB" id="2831254at2"/>
<dbReference type="SUPFAM" id="SSF46689">
    <property type="entry name" value="Homeodomain-like"/>
    <property type="match status" value="2"/>
</dbReference>
<dbReference type="InterPro" id="IPR018060">
    <property type="entry name" value="HTH_AraC"/>
</dbReference>
<dbReference type="InterPro" id="IPR018062">
    <property type="entry name" value="HTH_AraC-typ_CS"/>
</dbReference>
<evidence type="ECO:0000313" key="6">
    <source>
        <dbReference type="Proteomes" id="UP000558113"/>
    </source>
</evidence>
<dbReference type="GO" id="GO:0043565">
    <property type="term" value="F:sequence-specific DNA binding"/>
    <property type="evidence" value="ECO:0007669"/>
    <property type="project" value="InterPro"/>
</dbReference>
<dbReference type="Proteomes" id="UP000558113">
    <property type="component" value="Unassembled WGS sequence"/>
</dbReference>
<comment type="caution">
    <text evidence="5">The sequence shown here is derived from an EMBL/GenBank/DDBJ whole genome shotgun (WGS) entry which is preliminary data.</text>
</comment>
<dbReference type="InterPro" id="IPR003313">
    <property type="entry name" value="AraC-bd"/>
</dbReference>
<evidence type="ECO:0000313" key="5">
    <source>
        <dbReference type="EMBL" id="NBC70340.1"/>
    </source>
</evidence>
<dbReference type="SUPFAM" id="SSF51215">
    <property type="entry name" value="Regulatory protein AraC"/>
    <property type="match status" value="1"/>
</dbReference>
<reference evidence="5 6" key="1">
    <citation type="submission" date="2020-01" db="EMBL/GenBank/DDBJ databases">
        <title>Paenibacillus soybeanensis sp. nov. isolated from the nodules of soybean (Glycine max(L.) Merr).</title>
        <authorList>
            <person name="Wang H."/>
        </authorList>
    </citation>
    <scope>NUCLEOTIDE SEQUENCE [LARGE SCALE GENOMIC DNA]</scope>
    <source>
        <strain evidence="5 6">DSM 23054</strain>
    </source>
</reference>
<proteinExistence type="predicted"/>
<gene>
    <name evidence="5" type="ORF">GT003_15170</name>
</gene>
<dbReference type="SMART" id="SM00342">
    <property type="entry name" value="HTH_ARAC"/>
    <property type="match status" value="1"/>
</dbReference>
<evidence type="ECO:0000256" key="1">
    <source>
        <dbReference type="ARBA" id="ARBA00023015"/>
    </source>
</evidence>
<dbReference type="GO" id="GO:0003700">
    <property type="term" value="F:DNA-binding transcription factor activity"/>
    <property type="evidence" value="ECO:0007669"/>
    <property type="project" value="InterPro"/>
</dbReference>
<organism evidence="5 6">
    <name type="scientific">Paenibacillus sacheonensis</name>
    <dbReference type="NCBI Taxonomy" id="742054"/>
    <lineage>
        <taxon>Bacteria</taxon>
        <taxon>Bacillati</taxon>
        <taxon>Bacillota</taxon>
        <taxon>Bacilli</taxon>
        <taxon>Bacillales</taxon>
        <taxon>Paenibacillaceae</taxon>
        <taxon>Paenibacillus</taxon>
    </lineage>
</organism>
<keyword evidence="2" id="KW-0238">DNA-binding</keyword>
<dbReference type="AlphaFoldDB" id="A0A7X4YPW3"/>
<sequence>MERLFNQLSPYVRIAIDSMLWSSWRVEEREIWDYEILYLKEGRLEVSVEDKIYAGIAGDIFIFKPAQRHSIRALDGLPVRQPHIHFDLIEIADSKDVPVSFRMSRDMQPHEIRWFRPDLLSANPMYLPNHIRLRHPERFELMLFELIEEFQTKPPMYEISCKGLLLSLLIYLIRQHGWHTEEAGADMQSIRRYLHQNSEREVHLEELSAQFKLSKYYLVRAYKQRFHISPIEHHRQIRLDKAKLLLRYSNAPIQQIADQLRFGSIHAFSRAFKSAEGASPSEYRRMLQVP</sequence>
<name>A0A7X4YPW3_9BACL</name>
<dbReference type="InterPro" id="IPR037923">
    <property type="entry name" value="HTH-like"/>
</dbReference>
<dbReference type="Gene3D" id="1.10.10.60">
    <property type="entry name" value="Homeodomain-like"/>
    <property type="match status" value="2"/>
</dbReference>
<keyword evidence="6" id="KW-1185">Reference proteome</keyword>